<proteinExistence type="predicted"/>
<name>A0A0A9AD16_ARUDO</name>
<reference evidence="1" key="1">
    <citation type="submission" date="2014-09" db="EMBL/GenBank/DDBJ databases">
        <authorList>
            <person name="Magalhaes I.L.F."/>
            <person name="Oliveira U."/>
            <person name="Santos F.R."/>
            <person name="Vidigal T.H.D.A."/>
            <person name="Brescovit A.D."/>
            <person name="Santos A.J."/>
        </authorList>
    </citation>
    <scope>NUCLEOTIDE SEQUENCE</scope>
    <source>
        <tissue evidence="1">Shoot tissue taken approximately 20 cm above the soil surface</tissue>
    </source>
</reference>
<sequence>MLGRTHSFTDWGHLHLLTSAT</sequence>
<accession>A0A0A9AD16</accession>
<organism evidence="1">
    <name type="scientific">Arundo donax</name>
    <name type="common">Giant reed</name>
    <name type="synonym">Donax arundinaceus</name>
    <dbReference type="NCBI Taxonomy" id="35708"/>
    <lineage>
        <taxon>Eukaryota</taxon>
        <taxon>Viridiplantae</taxon>
        <taxon>Streptophyta</taxon>
        <taxon>Embryophyta</taxon>
        <taxon>Tracheophyta</taxon>
        <taxon>Spermatophyta</taxon>
        <taxon>Magnoliopsida</taxon>
        <taxon>Liliopsida</taxon>
        <taxon>Poales</taxon>
        <taxon>Poaceae</taxon>
        <taxon>PACMAD clade</taxon>
        <taxon>Arundinoideae</taxon>
        <taxon>Arundineae</taxon>
        <taxon>Arundo</taxon>
    </lineage>
</organism>
<reference evidence="1" key="2">
    <citation type="journal article" date="2015" name="Data Brief">
        <title>Shoot transcriptome of the giant reed, Arundo donax.</title>
        <authorList>
            <person name="Barrero R.A."/>
            <person name="Guerrero F.D."/>
            <person name="Moolhuijzen P."/>
            <person name="Goolsby J.A."/>
            <person name="Tidwell J."/>
            <person name="Bellgard S.E."/>
            <person name="Bellgard M.I."/>
        </authorList>
    </citation>
    <scope>NUCLEOTIDE SEQUENCE</scope>
    <source>
        <tissue evidence="1">Shoot tissue taken approximately 20 cm above the soil surface</tissue>
    </source>
</reference>
<dbReference type="AlphaFoldDB" id="A0A0A9AD16"/>
<dbReference type="EMBL" id="GBRH01252923">
    <property type="protein sequence ID" value="JAD44972.1"/>
    <property type="molecule type" value="Transcribed_RNA"/>
</dbReference>
<protein>
    <submittedName>
        <fullName evidence="1">Uncharacterized protein</fullName>
    </submittedName>
</protein>
<evidence type="ECO:0000313" key="1">
    <source>
        <dbReference type="EMBL" id="JAD44972.1"/>
    </source>
</evidence>